<organism evidence="3 4">
    <name type="scientific">Actinomadura violacea</name>
    <dbReference type="NCBI Taxonomy" id="2819934"/>
    <lineage>
        <taxon>Bacteria</taxon>
        <taxon>Bacillati</taxon>
        <taxon>Actinomycetota</taxon>
        <taxon>Actinomycetes</taxon>
        <taxon>Streptosporangiales</taxon>
        <taxon>Thermomonosporaceae</taxon>
        <taxon>Actinomadura</taxon>
    </lineage>
</organism>
<feature type="transmembrane region" description="Helical" evidence="2">
    <location>
        <begin position="89"/>
        <end position="113"/>
    </location>
</feature>
<accession>A0ABS3S478</accession>
<dbReference type="RefSeq" id="WP_208249609.1">
    <property type="nucleotide sequence ID" value="NZ_JAGEPF010000030.1"/>
</dbReference>
<keyword evidence="4" id="KW-1185">Reference proteome</keyword>
<feature type="region of interest" description="Disordered" evidence="1">
    <location>
        <begin position="1"/>
        <end position="62"/>
    </location>
</feature>
<keyword evidence="2" id="KW-1133">Transmembrane helix</keyword>
<evidence type="ECO:0000313" key="4">
    <source>
        <dbReference type="Proteomes" id="UP000680206"/>
    </source>
</evidence>
<dbReference type="Proteomes" id="UP000680206">
    <property type="component" value="Unassembled WGS sequence"/>
</dbReference>
<keyword evidence="2" id="KW-0472">Membrane</keyword>
<comment type="caution">
    <text evidence="3">The sequence shown here is derived from an EMBL/GenBank/DDBJ whole genome shotgun (WGS) entry which is preliminary data.</text>
</comment>
<dbReference type="InterPro" id="IPR025557">
    <property type="entry name" value="DUF4282"/>
</dbReference>
<evidence type="ECO:0000313" key="3">
    <source>
        <dbReference type="EMBL" id="MBO2463772.1"/>
    </source>
</evidence>
<evidence type="ECO:0000256" key="2">
    <source>
        <dbReference type="SAM" id="Phobius"/>
    </source>
</evidence>
<name>A0ABS3S478_9ACTN</name>
<keyword evidence="2" id="KW-0812">Transmembrane</keyword>
<feature type="transmembrane region" description="Helical" evidence="2">
    <location>
        <begin position="119"/>
        <end position="143"/>
    </location>
</feature>
<sequence>MTHPSDPGQSPRPPGPPPGPAAGPYGPPPQQPGPGPVPGPRPGGSFGTGPYEQPQGWQPPPRIPQQKGLLASLFDTNFNNLVTPKLIKLFYILSLLLISLSALIVVVIGVWVMGLRNGWLLGLIIVCASPVVWFFEAILARIFMEAMVVRFKEVEYLRIIKDKD</sequence>
<evidence type="ECO:0000256" key="1">
    <source>
        <dbReference type="SAM" id="MobiDB-lite"/>
    </source>
</evidence>
<feature type="compositionally biased region" description="Pro residues" evidence="1">
    <location>
        <begin position="10"/>
        <end position="41"/>
    </location>
</feature>
<proteinExistence type="predicted"/>
<gene>
    <name evidence="3" type="ORF">J4709_39995</name>
</gene>
<dbReference type="EMBL" id="JAGEPF010000030">
    <property type="protein sequence ID" value="MBO2463772.1"/>
    <property type="molecule type" value="Genomic_DNA"/>
</dbReference>
<protein>
    <submittedName>
        <fullName evidence="3">DUF4282 domain-containing protein</fullName>
    </submittedName>
</protein>
<dbReference type="Pfam" id="PF14110">
    <property type="entry name" value="DUF4282"/>
    <property type="match status" value="1"/>
</dbReference>
<reference evidence="3 4" key="1">
    <citation type="submission" date="2021-03" db="EMBL/GenBank/DDBJ databases">
        <title>Actinomadura violae sp. nov., isolated from lichen in Thailand.</title>
        <authorList>
            <person name="Kanchanasin P."/>
            <person name="Saeng-In P."/>
            <person name="Phongsopitanun W."/>
            <person name="Yuki M."/>
            <person name="Kudo T."/>
            <person name="Ohkuma M."/>
            <person name="Tanasupawat S."/>
        </authorList>
    </citation>
    <scope>NUCLEOTIDE SEQUENCE [LARGE SCALE GENOMIC DNA]</scope>
    <source>
        <strain evidence="3 4">LCR2-06</strain>
    </source>
</reference>